<protein>
    <recommendedName>
        <fullName evidence="3">DUF2489 domain-containing protein</fullName>
    </recommendedName>
</protein>
<name>A0ABQ1I3Q0_9ALTE</name>
<evidence type="ECO:0008006" key="3">
    <source>
        <dbReference type="Google" id="ProtNLM"/>
    </source>
</evidence>
<accession>A0ABQ1I3Q0</accession>
<evidence type="ECO:0000313" key="1">
    <source>
        <dbReference type="EMBL" id="GGB08526.1"/>
    </source>
</evidence>
<organism evidence="1 2">
    <name type="scientific">Agarivorans gilvus</name>
    <dbReference type="NCBI Taxonomy" id="680279"/>
    <lineage>
        <taxon>Bacteria</taxon>
        <taxon>Pseudomonadati</taxon>
        <taxon>Pseudomonadota</taxon>
        <taxon>Gammaproteobacteria</taxon>
        <taxon>Alteromonadales</taxon>
        <taxon>Alteromonadaceae</taxon>
        <taxon>Agarivorans</taxon>
    </lineage>
</organism>
<dbReference type="EMBL" id="BMDY01000012">
    <property type="protein sequence ID" value="GGB08526.1"/>
    <property type="molecule type" value="Genomic_DNA"/>
</dbReference>
<gene>
    <name evidence="1" type="ORF">GCM10007414_22450</name>
</gene>
<keyword evidence="2" id="KW-1185">Reference proteome</keyword>
<evidence type="ECO:0000313" key="2">
    <source>
        <dbReference type="Proteomes" id="UP000651977"/>
    </source>
</evidence>
<sequence length="150" mass="17533">MLNMSLILGSLLILLLVLIAFQLSAQNRADKRQFLARKRLFEALNKAIRQHWRLQVQYLSDPFFPPTLLDRAKEQVDDIILKLQTQQNYRVCAQLEALIQHWQNLNHSQEFNETRLHHQKIIVLGELLAQRSFTPTSPKGTVFALLLNKH</sequence>
<proteinExistence type="predicted"/>
<comment type="caution">
    <text evidence="1">The sequence shown here is derived from an EMBL/GenBank/DDBJ whole genome shotgun (WGS) entry which is preliminary data.</text>
</comment>
<dbReference type="Proteomes" id="UP000651977">
    <property type="component" value="Unassembled WGS sequence"/>
</dbReference>
<reference evidence="2" key="1">
    <citation type="journal article" date="2019" name="Int. J. Syst. Evol. Microbiol.">
        <title>The Global Catalogue of Microorganisms (GCM) 10K type strain sequencing project: providing services to taxonomists for standard genome sequencing and annotation.</title>
        <authorList>
            <consortium name="The Broad Institute Genomics Platform"/>
            <consortium name="The Broad Institute Genome Sequencing Center for Infectious Disease"/>
            <person name="Wu L."/>
            <person name="Ma J."/>
        </authorList>
    </citation>
    <scope>NUCLEOTIDE SEQUENCE [LARGE SCALE GENOMIC DNA]</scope>
    <source>
        <strain evidence="2">CGMCC 1.10131</strain>
    </source>
</reference>